<protein>
    <submittedName>
        <fullName evidence="1">Uncharacterized protein</fullName>
    </submittedName>
</protein>
<organism evidence="1 2">
    <name type="scientific">Geobacter hydrogenophilus</name>
    <dbReference type="NCBI Taxonomy" id="40983"/>
    <lineage>
        <taxon>Bacteria</taxon>
        <taxon>Pseudomonadati</taxon>
        <taxon>Thermodesulfobacteriota</taxon>
        <taxon>Desulfuromonadia</taxon>
        <taxon>Geobacterales</taxon>
        <taxon>Geobacteraceae</taxon>
        <taxon>Geobacter</taxon>
    </lineage>
</organism>
<dbReference type="Proteomes" id="UP001144352">
    <property type="component" value="Unassembled WGS sequence"/>
</dbReference>
<keyword evidence="2" id="KW-1185">Reference proteome</keyword>
<reference evidence="1" key="1">
    <citation type="submission" date="2022-12" db="EMBL/GenBank/DDBJ databases">
        <title>Reference genome sequencing for broad-spectrum identification of bacterial and archaeal isolates by mass spectrometry.</title>
        <authorList>
            <person name="Sekiguchi Y."/>
            <person name="Tourlousse D.M."/>
        </authorList>
    </citation>
    <scope>NUCLEOTIDE SEQUENCE</scope>
    <source>
        <strain evidence="1">H2</strain>
    </source>
</reference>
<dbReference type="SUPFAM" id="SSF55729">
    <property type="entry name" value="Acyl-CoA N-acyltransferases (Nat)"/>
    <property type="match status" value="1"/>
</dbReference>
<dbReference type="RefSeq" id="WP_214185144.1">
    <property type="nucleotide sequence ID" value="NZ_BSDS01000002.1"/>
</dbReference>
<dbReference type="AlphaFoldDB" id="A0A9W6G2M0"/>
<dbReference type="Gene3D" id="3.40.630.30">
    <property type="match status" value="1"/>
</dbReference>
<accession>A0A9W6G2M0</accession>
<evidence type="ECO:0000313" key="1">
    <source>
        <dbReference type="EMBL" id="GLI39249.1"/>
    </source>
</evidence>
<dbReference type="Pfam" id="PF13527">
    <property type="entry name" value="Acetyltransf_9"/>
    <property type="match status" value="1"/>
</dbReference>
<sequence length="327" mass="37919">MKRTLDYTFTTNYAEHRQNIHSFWERINGHRNERFFDSFYAGNPAGEPYLGLCYDGERLVGQENYIPQEVAFAGTLYRSAMGVNTLVDPDYRLFHGVFGKLCRLTTDELERKVDLLFAYANEESKKYYLKYFNWKITAKVGVYKKITNASGLNAESVLSFVKPGRRHADLSLNLVSRFSPEQLDPVLERYRHASKHAYFHKSAAFLNWKFLGNLHYQTTGYQIVAGDQICGYCVTYDTGGERKILDILVEGDDHALFRKAMSHLARLASEQGIQRLVIYATPDAWYEPLLRKMVFLKRWEIDFLTHAFTENLPQAGWVVQCGDFDMF</sequence>
<dbReference type="EMBL" id="BSDS01000002">
    <property type="protein sequence ID" value="GLI39249.1"/>
    <property type="molecule type" value="Genomic_DNA"/>
</dbReference>
<name>A0A9W6G2M0_9BACT</name>
<evidence type="ECO:0000313" key="2">
    <source>
        <dbReference type="Proteomes" id="UP001144352"/>
    </source>
</evidence>
<dbReference type="InterPro" id="IPR016181">
    <property type="entry name" value="Acyl_CoA_acyltransferase"/>
</dbReference>
<comment type="caution">
    <text evidence="1">The sequence shown here is derived from an EMBL/GenBank/DDBJ whole genome shotgun (WGS) entry which is preliminary data.</text>
</comment>
<gene>
    <name evidence="1" type="ORF">GHYDROH2_27500</name>
</gene>
<proteinExistence type="predicted"/>